<feature type="compositionally biased region" description="Low complexity" evidence="1">
    <location>
        <begin position="452"/>
        <end position="463"/>
    </location>
</feature>
<gene>
    <name evidence="2" type="ORF">APHMUC_0104</name>
</gene>
<protein>
    <submittedName>
        <fullName evidence="2">Putative hGE-14 protein</fullName>
    </submittedName>
</protein>
<feature type="compositionally biased region" description="Polar residues" evidence="1">
    <location>
        <begin position="420"/>
        <end position="447"/>
    </location>
</feature>
<evidence type="ECO:0000313" key="3">
    <source>
        <dbReference type="Proteomes" id="UP000033441"/>
    </source>
</evidence>
<evidence type="ECO:0000256" key="1">
    <source>
        <dbReference type="SAM" id="MobiDB-lite"/>
    </source>
</evidence>
<accession>A0A0F3N8I2</accession>
<proteinExistence type="predicted"/>
<evidence type="ECO:0000313" key="2">
    <source>
        <dbReference type="EMBL" id="KJV64355.1"/>
    </source>
</evidence>
<feature type="compositionally biased region" description="Low complexity" evidence="1">
    <location>
        <begin position="556"/>
        <end position="568"/>
    </location>
</feature>
<sequence length="596" mass="64303">MHSPRIFTSPAMSGYAYSGLSSTEYKNSLCRAITSGLMSYDEFLKVLREFMLELRSTLNELQDVDGVFASNAGGIEVIESCITDAESAEPTARKSVLFRLIHHLYDVLQGCAAAPCNKEVSRFMDASLIRSGAHLQIAKACGVLVNSIVIVNCCARTIAEMSDSAIGERNVDSVYHASMALSAYVNAKFSGLSTCLNSSVSTEEKERRKAILRMVRHNMELCNKVAELVDPDILLDFSYRTEACLNSIIDAVETSAAACEAMVRNNESAQRRLDTARRARSSFVYHLRIYSRCYNPRWIRLGEYTRALVYVIGSLFSIYRGYASTGNADHVVAGKFEHCLRILLVMHSITWGITMYKVRKIYLDMCTVYDEIQECVTRGLLLNPQTEVGFCSAMLGYLSAMIGIWEKKYERYFNNIRQTEGSADQPSTSGSGSTSAVHGEPQATSSLHAIESMPSSPSQPSTSGLGGNSAGQGALQAQAPCGPLQDHSYAQPSTSGLGGNSAGQGALQAQAPCGPLQDHSYAQLSTSGLGGNSAGQGALQAQAPCGPLQDHSYAQLSTSGLGGASSTLEEAQVSSHRPRTPSDDDSEPPSKQARRA</sequence>
<dbReference type="EMBL" id="LANV01000001">
    <property type="protein sequence ID" value="KJV64355.1"/>
    <property type="molecule type" value="Genomic_DNA"/>
</dbReference>
<name>A0A0F3N8I2_ANAPH</name>
<comment type="caution">
    <text evidence="2">The sequence shown here is derived from an EMBL/GenBank/DDBJ whole genome shotgun (WGS) entry which is preliminary data.</text>
</comment>
<dbReference type="Proteomes" id="UP000033441">
    <property type="component" value="Unassembled WGS sequence"/>
</dbReference>
<dbReference type="AlphaFoldDB" id="A0A0F3N8I2"/>
<feature type="region of interest" description="Disordered" evidence="1">
    <location>
        <begin position="420"/>
        <end position="596"/>
    </location>
</feature>
<organism evidence="2 3">
    <name type="scientific">Anaplasma phagocytophilum str. ApMUC09</name>
    <dbReference type="NCBI Taxonomy" id="1359152"/>
    <lineage>
        <taxon>Bacteria</taxon>
        <taxon>Pseudomonadati</taxon>
        <taxon>Pseudomonadota</taxon>
        <taxon>Alphaproteobacteria</taxon>
        <taxon>Rickettsiales</taxon>
        <taxon>Anaplasmataceae</taxon>
        <taxon>Anaplasma</taxon>
        <taxon>phagocytophilum group</taxon>
    </lineage>
</organism>
<dbReference type="NCBIfam" id="NF047348">
    <property type="entry name" value="HGE-14_Nterm"/>
    <property type="match status" value="1"/>
</dbReference>
<reference evidence="2 3" key="1">
    <citation type="submission" date="2015-02" db="EMBL/GenBank/DDBJ databases">
        <title>Genome Sequencing of Rickettsiales.</title>
        <authorList>
            <person name="Daugherty S.C."/>
            <person name="Su Q."/>
            <person name="Abolude K."/>
            <person name="Beier-Sexton M."/>
            <person name="Carlyon J.A."/>
            <person name="Carter R."/>
            <person name="Day N.P."/>
            <person name="Dumler S.J."/>
            <person name="Dyachenko V."/>
            <person name="Godinez A."/>
            <person name="Kurtti T.J."/>
            <person name="Lichay M."/>
            <person name="Mullins K.E."/>
            <person name="Ott S."/>
            <person name="Pappas-Brown V."/>
            <person name="Paris D.H."/>
            <person name="Patel P."/>
            <person name="Richards A.L."/>
            <person name="Sadzewicz L."/>
            <person name="Sears K."/>
            <person name="Seidman D."/>
            <person name="Sengamalay N."/>
            <person name="Stenos J."/>
            <person name="Tallon L.J."/>
            <person name="Vincent G."/>
            <person name="Fraser C.M."/>
            <person name="Munderloh U."/>
            <person name="Dunning-Hotopp J.C."/>
        </authorList>
    </citation>
    <scope>NUCLEOTIDE SEQUENCE [LARGE SCALE GENOMIC DNA]</scope>
    <source>
        <strain evidence="2 3">ApMUC09</strain>
    </source>
</reference>
<dbReference type="PATRIC" id="fig|1359152.3.peg.107"/>